<evidence type="ECO:0000313" key="2">
    <source>
        <dbReference type="EMBL" id="MDH2392741.1"/>
    </source>
</evidence>
<proteinExistence type="predicted"/>
<comment type="caution">
    <text evidence="2">The sequence shown here is derived from an EMBL/GenBank/DDBJ whole genome shotgun (WGS) entry which is preliminary data.</text>
</comment>
<protein>
    <submittedName>
        <fullName evidence="2">DUF397 domain-containing protein</fullName>
    </submittedName>
</protein>
<dbReference type="Proteomes" id="UP001223144">
    <property type="component" value="Unassembled WGS sequence"/>
</dbReference>
<gene>
    <name evidence="2" type="ORF">QCN29_28965</name>
</gene>
<dbReference type="InterPro" id="IPR007278">
    <property type="entry name" value="DUF397"/>
</dbReference>
<dbReference type="Pfam" id="PF04149">
    <property type="entry name" value="DUF397"/>
    <property type="match status" value="1"/>
</dbReference>
<sequence>MSASDWQKSSYCGEGESCIHIAHAAVDHTVRLTESGDPAGVILSATPHAFAALLDAVKENHA</sequence>
<reference evidence="2 3" key="1">
    <citation type="submission" date="2023-04" db="EMBL/GenBank/DDBJ databases">
        <title>Streptomyces chengmaiensis sp. nov. isolated from the stem of mangrove plant in Hainan.</title>
        <authorList>
            <person name="Huang X."/>
            <person name="Zhou S."/>
            <person name="Chu X."/>
            <person name="Xie Y."/>
            <person name="Lin Y."/>
        </authorList>
    </citation>
    <scope>NUCLEOTIDE SEQUENCE [LARGE SCALE GENOMIC DNA]</scope>
    <source>
        <strain evidence="2 3">HNM0663</strain>
    </source>
</reference>
<dbReference type="EMBL" id="JARWBG010000047">
    <property type="protein sequence ID" value="MDH2392741.1"/>
    <property type="molecule type" value="Genomic_DNA"/>
</dbReference>
<evidence type="ECO:0000259" key="1">
    <source>
        <dbReference type="Pfam" id="PF04149"/>
    </source>
</evidence>
<organism evidence="2 3">
    <name type="scientific">Streptomyces chengmaiensis</name>
    <dbReference type="NCBI Taxonomy" id="3040919"/>
    <lineage>
        <taxon>Bacteria</taxon>
        <taxon>Bacillati</taxon>
        <taxon>Actinomycetota</taxon>
        <taxon>Actinomycetes</taxon>
        <taxon>Kitasatosporales</taxon>
        <taxon>Streptomycetaceae</taxon>
        <taxon>Streptomyces</taxon>
    </lineage>
</organism>
<keyword evidence="3" id="KW-1185">Reference proteome</keyword>
<accession>A0ABT6HVK1</accession>
<dbReference type="RefSeq" id="WP_279931875.1">
    <property type="nucleotide sequence ID" value="NZ_JARWBG010000047.1"/>
</dbReference>
<feature type="domain" description="DUF397" evidence="1">
    <location>
        <begin position="5"/>
        <end position="58"/>
    </location>
</feature>
<evidence type="ECO:0000313" key="3">
    <source>
        <dbReference type="Proteomes" id="UP001223144"/>
    </source>
</evidence>
<name>A0ABT6HVK1_9ACTN</name>